<evidence type="ECO:0000256" key="4">
    <source>
        <dbReference type="ARBA" id="ARBA00022840"/>
    </source>
</evidence>
<evidence type="ECO:0000313" key="7">
    <source>
        <dbReference type="Proteomes" id="UP000182738"/>
    </source>
</evidence>
<evidence type="ECO:0000313" key="6">
    <source>
        <dbReference type="EMBL" id="CUA81110.1"/>
    </source>
</evidence>
<comment type="similarity">
    <text evidence="1">Belongs to the AAA ATPase family. RarA/MGS1/WRNIP1 subfamily.</text>
</comment>
<dbReference type="InterPro" id="IPR003959">
    <property type="entry name" value="ATPase_AAA_core"/>
</dbReference>
<dbReference type="InterPro" id="IPR051314">
    <property type="entry name" value="AAA_ATPase_RarA/MGS1/WRNIP1"/>
</dbReference>
<dbReference type="Pfam" id="PF12002">
    <property type="entry name" value="MgsA_C"/>
    <property type="match status" value="1"/>
</dbReference>
<dbReference type="Gene3D" id="3.40.50.300">
    <property type="entry name" value="P-loop containing nucleotide triphosphate hydrolases"/>
    <property type="match status" value="1"/>
</dbReference>
<evidence type="ECO:0000256" key="1">
    <source>
        <dbReference type="ARBA" id="ARBA00008959"/>
    </source>
</evidence>
<organism evidence="6 7">
    <name type="scientific">Anoxybacillus suryakundensis</name>
    <dbReference type="NCBI Taxonomy" id="1325335"/>
    <lineage>
        <taxon>Bacteria</taxon>
        <taxon>Bacillati</taxon>
        <taxon>Bacillota</taxon>
        <taxon>Bacilli</taxon>
        <taxon>Bacillales</taxon>
        <taxon>Anoxybacillaceae</taxon>
        <taxon>Anoxybacillus</taxon>
    </lineage>
</organism>
<dbReference type="GO" id="GO:0003677">
    <property type="term" value="F:DNA binding"/>
    <property type="evidence" value="ECO:0007669"/>
    <property type="project" value="InterPro"/>
</dbReference>
<dbReference type="InterPro" id="IPR027417">
    <property type="entry name" value="P-loop_NTPase"/>
</dbReference>
<evidence type="ECO:0000256" key="2">
    <source>
        <dbReference type="ARBA" id="ARBA00020776"/>
    </source>
</evidence>
<proteinExistence type="inferred from homology"/>
<dbReference type="GO" id="GO:0006261">
    <property type="term" value="P:DNA-templated DNA replication"/>
    <property type="evidence" value="ECO:0007669"/>
    <property type="project" value="TreeGrafter"/>
</dbReference>
<dbReference type="Gene3D" id="1.10.8.60">
    <property type="match status" value="1"/>
</dbReference>
<dbReference type="GO" id="GO:0000731">
    <property type="term" value="P:DNA synthesis involved in DNA repair"/>
    <property type="evidence" value="ECO:0007669"/>
    <property type="project" value="TreeGrafter"/>
</dbReference>
<dbReference type="SUPFAM" id="SSF48019">
    <property type="entry name" value="post-AAA+ oligomerization domain-like"/>
    <property type="match status" value="1"/>
</dbReference>
<reference evidence="7" key="1">
    <citation type="submission" date="2015-08" db="EMBL/GenBank/DDBJ databases">
        <authorList>
            <person name="Varghese N."/>
        </authorList>
    </citation>
    <scope>NUCLEOTIDE SEQUENCE [LARGE SCALE GENOMIC DNA]</scope>
    <source>
        <strain evidence="7">DSM 27374</strain>
    </source>
</reference>
<dbReference type="Gene3D" id="1.10.3710.10">
    <property type="entry name" value="DNA polymerase III clamp loader subunits, C-terminal domain"/>
    <property type="match status" value="1"/>
</dbReference>
<dbReference type="FunFam" id="1.20.272.10:FF:000001">
    <property type="entry name" value="Putative AAA family ATPase"/>
    <property type="match status" value="1"/>
</dbReference>
<dbReference type="InterPro" id="IPR021886">
    <property type="entry name" value="MgsA_C"/>
</dbReference>
<accession>A0A0K6GQY7</accession>
<sequence>MLFAQEPLAYRMRPRTIDEVIGQDDVIGSHTALYRMIKNGYVPSLLLYGPPGVGKTSLAYAIAGTMQRPFYTLNATTAGKKEIEEIVADARFEGNVILFIDEIHRFTKAQQDYLLPHVENGLITLIGATTENPFHSINPAVRSRLGQIKQLQPLTKEKTIELLRRALADRERGLGHWHVEISDEALSMIAEGANGDARTALTLLEEAIYATKQDDQRAVVDLHTVLFCVEKKALTYDKQGDTYYSLLSAFQKSIRGSDVDAALHYLARLLEGGDLTAVCRRLAVIAYEDIGLANPLIGVKVMSAIEAAERLGMPEARIPLSVVTIDMCLSPKSNSAYKAIEQALMDVRSGKGQSIPLHLQDAHYKGATLLGRGVGYKYPHDYAYSWVAQQYLPDDLIGVQYYQPKQNGEEKQLAHVYERLNERKKQ</sequence>
<dbReference type="STRING" id="1325335.GCA_001418025_02423"/>
<keyword evidence="4" id="KW-0067">ATP-binding</keyword>
<keyword evidence="3" id="KW-0547">Nucleotide-binding</keyword>
<dbReference type="InterPro" id="IPR008921">
    <property type="entry name" value="DNA_pol3_clamp-load_cplx_C"/>
</dbReference>
<dbReference type="AlphaFoldDB" id="A0A0K6GQY7"/>
<dbReference type="CDD" id="cd18139">
    <property type="entry name" value="HLD_clamp_RarA"/>
    <property type="match status" value="1"/>
</dbReference>
<dbReference type="FunFam" id="1.10.3710.10:FF:000003">
    <property type="entry name" value="ATPase, AAA family protein"/>
    <property type="match status" value="1"/>
</dbReference>
<keyword evidence="7" id="KW-1185">Reference proteome</keyword>
<gene>
    <name evidence="6" type="ORF">Ga0061060_12129</name>
</gene>
<feature type="domain" description="AAA+ ATPase" evidence="5">
    <location>
        <begin position="41"/>
        <end position="155"/>
    </location>
</feature>
<dbReference type="InterPro" id="IPR032423">
    <property type="entry name" value="AAA_assoc_2"/>
</dbReference>
<protein>
    <recommendedName>
        <fullName evidence="2">Replication-associated recombination protein A</fullName>
    </recommendedName>
</protein>
<dbReference type="PANTHER" id="PTHR13779">
    <property type="entry name" value="WERNER HELICASE-INTERACTING PROTEIN 1 FAMILY MEMBER"/>
    <property type="match status" value="1"/>
</dbReference>
<evidence type="ECO:0000259" key="5">
    <source>
        <dbReference type="SMART" id="SM00382"/>
    </source>
</evidence>
<dbReference type="Gene3D" id="1.20.272.10">
    <property type="match status" value="1"/>
</dbReference>
<evidence type="ECO:0000256" key="3">
    <source>
        <dbReference type="ARBA" id="ARBA00022741"/>
    </source>
</evidence>
<name>A0A0K6GQY7_9BACL</name>
<dbReference type="Pfam" id="PF16193">
    <property type="entry name" value="AAA_assoc_2"/>
    <property type="match status" value="1"/>
</dbReference>
<dbReference type="SMART" id="SM00382">
    <property type="entry name" value="AAA"/>
    <property type="match status" value="1"/>
</dbReference>
<dbReference type="OrthoDB" id="9778364at2"/>
<dbReference type="InterPro" id="IPR003593">
    <property type="entry name" value="AAA+_ATPase"/>
</dbReference>
<dbReference type="CDD" id="cd00009">
    <property type="entry name" value="AAA"/>
    <property type="match status" value="1"/>
</dbReference>
<dbReference type="GO" id="GO:0005524">
    <property type="term" value="F:ATP binding"/>
    <property type="evidence" value="ECO:0007669"/>
    <property type="project" value="UniProtKB-KW"/>
</dbReference>
<dbReference type="RefSeq" id="WP_055441945.1">
    <property type="nucleotide sequence ID" value="NZ_BAABDZ010000037.1"/>
</dbReference>
<dbReference type="GO" id="GO:0017116">
    <property type="term" value="F:single-stranded DNA helicase activity"/>
    <property type="evidence" value="ECO:0007669"/>
    <property type="project" value="TreeGrafter"/>
</dbReference>
<dbReference type="EMBL" id="CYGZ01000021">
    <property type="protein sequence ID" value="CUA81110.1"/>
    <property type="molecule type" value="Genomic_DNA"/>
</dbReference>
<dbReference type="PANTHER" id="PTHR13779:SF7">
    <property type="entry name" value="ATPASE WRNIP1"/>
    <property type="match status" value="1"/>
</dbReference>
<dbReference type="GO" id="GO:0016887">
    <property type="term" value="F:ATP hydrolysis activity"/>
    <property type="evidence" value="ECO:0007669"/>
    <property type="project" value="InterPro"/>
</dbReference>
<dbReference type="SUPFAM" id="SSF52540">
    <property type="entry name" value="P-loop containing nucleoside triphosphate hydrolases"/>
    <property type="match status" value="1"/>
</dbReference>
<dbReference type="Proteomes" id="UP000182738">
    <property type="component" value="Unassembled WGS sequence"/>
</dbReference>
<dbReference type="Pfam" id="PF00004">
    <property type="entry name" value="AAA"/>
    <property type="match status" value="1"/>
</dbReference>
<dbReference type="FunFam" id="1.10.8.60:FF:000029">
    <property type="entry name" value="Replication-associated recombination protein A"/>
    <property type="match status" value="1"/>
</dbReference>
<dbReference type="GO" id="GO:0008047">
    <property type="term" value="F:enzyme activator activity"/>
    <property type="evidence" value="ECO:0007669"/>
    <property type="project" value="TreeGrafter"/>
</dbReference>